<evidence type="ECO:0000256" key="4">
    <source>
        <dbReference type="ARBA" id="ARBA00022840"/>
    </source>
</evidence>
<keyword evidence="6" id="KW-0762">Sugar transport</keyword>
<protein>
    <submittedName>
        <fullName evidence="6">ABC-type sugar transport system ATPase subunit</fullName>
    </submittedName>
</protein>
<dbReference type="RefSeq" id="WP_179431576.1">
    <property type="nucleotide sequence ID" value="NZ_BAABLC010000007.1"/>
</dbReference>
<evidence type="ECO:0000259" key="5">
    <source>
        <dbReference type="PROSITE" id="PS50893"/>
    </source>
</evidence>
<keyword evidence="7" id="KW-1185">Reference proteome</keyword>
<name>A0A7Y9JMQ7_9MICO</name>
<dbReference type="CDD" id="cd03216">
    <property type="entry name" value="ABC_Carb_Monos_I"/>
    <property type="match status" value="1"/>
</dbReference>
<gene>
    <name evidence="6" type="ORF">BKA02_000823</name>
</gene>
<keyword evidence="4" id="KW-0067">ATP-binding</keyword>
<keyword evidence="1" id="KW-0813">Transport</keyword>
<accession>A0A7Y9JMQ7</accession>
<dbReference type="GO" id="GO:0016887">
    <property type="term" value="F:ATP hydrolysis activity"/>
    <property type="evidence" value="ECO:0007669"/>
    <property type="project" value="InterPro"/>
</dbReference>
<dbReference type="Gene3D" id="3.40.50.300">
    <property type="entry name" value="P-loop containing nucleotide triphosphate hydrolases"/>
    <property type="match status" value="2"/>
</dbReference>
<feature type="domain" description="ABC transporter" evidence="5">
    <location>
        <begin position="2"/>
        <end position="237"/>
    </location>
</feature>
<dbReference type="InterPro" id="IPR003439">
    <property type="entry name" value="ABC_transporter-like_ATP-bd"/>
</dbReference>
<dbReference type="SMART" id="SM00382">
    <property type="entry name" value="AAA"/>
    <property type="match status" value="2"/>
</dbReference>
<dbReference type="Proteomes" id="UP000552045">
    <property type="component" value="Unassembled WGS sequence"/>
</dbReference>
<evidence type="ECO:0000256" key="3">
    <source>
        <dbReference type="ARBA" id="ARBA00022741"/>
    </source>
</evidence>
<evidence type="ECO:0000256" key="1">
    <source>
        <dbReference type="ARBA" id="ARBA00022448"/>
    </source>
</evidence>
<keyword evidence="3" id="KW-0547">Nucleotide-binding</keyword>
<dbReference type="PROSITE" id="PS50893">
    <property type="entry name" value="ABC_TRANSPORTER_2"/>
    <property type="match status" value="2"/>
</dbReference>
<organism evidence="6 7">
    <name type="scientific">Microbacterium pseudoresistens</name>
    <dbReference type="NCBI Taxonomy" id="640634"/>
    <lineage>
        <taxon>Bacteria</taxon>
        <taxon>Bacillati</taxon>
        <taxon>Actinomycetota</taxon>
        <taxon>Actinomycetes</taxon>
        <taxon>Micrococcales</taxon>
        <taxon>Microbacteriaceae</taxon>
        <taxon>Microbacterium</taxon>
    </lineage>
</organism>
<sequence length="509" mass="53832">MYEARSITKTYASVPALSEVSFTAVPGEVHALLGMNGAGKSTLVKILVGVEQPSTGTLVLDDEELVLGSARQAGEHGIAVVAQDLNVFEHLSVQANLFVMREPRRAGFIDQAIMRERSRRVLERVGLDLDPRTLLGGLSTGDRQRVAIARALLFDPRVLVLDEPTSALQARETEQLLELIRGLRDSGTAIVYVSHFLQEVFSVADRVTVLRDGRTVVPGVPAASTTLAETVQAMAGDAAAGVAVVTDPASPGDRSARSLEARDLGLIGAFDHVSFRASGGEVLGIAGLEGSGARELLQSIFGARPADAGTAVLDGDVEVGRTMNASVRRGVAYVPPDRQRSGVMLDSSIVDNIVQVRVATLGRGGLLLTRRALARRAEQRIRQLGIKVDQAGDRLRVLSGGNQQKVMLGKWLEADATVFLLDDPTAAVDVHARADIHAVLRGLAASGAVVVIASSDTDELIEVCDRIGVMYQGRLCAMVENAGLTTPALLEAVNTGVMPDVVTKGKVNA</sequence>
<evidence type="ECO:0000313" key="7">
    <source>
        <dbReference type="Proteomes" id="UP000552045"/>
    </source>
</evidence>
<dbReference type="PANTHER" id="PTHR43790">
    <property type="entry name" value="CARBOHYDRATE TRANSPORT ATP-BINDING PROTEIN MG119-RELATED"/>
    <property type="match status" value="1"/>
</dbReference>
<dbReference type="InterPro" id="IPR050107">
    <property type="entry name" value="ABC_carbohydrate_import_ATPase"/>
</dbReference>
<dbReference type="Pfam" id="PF00005">
    <property type="entry name" value="ABC_tran"/>
    <property type="match status" value="2"/>
</dbReference>
<reference evidence="6 7" key="1">
    <citation type="submission" date="2020-07" db="EMBL/GenBank/DDBJ databases">
        <title>Sequencing the genomes of 1000 actinobacteria strains.</title>
        <authorList>
            <person name="Klenk H.-P."/>
        </authorList>
    </citation>
    <scope>NUCLEOTIDE SEQUENCE [LARGE SCALE GENOMIC DNA]</scope>
    <source>
        <strain evidence="6 7">DSM 22185</strain>
    </source>
</reference>
<dbReference type="PROSITE" id="PS00211">
    <property type="entry name" value="ABC_TRANSPORTER_1"/>
    <property type="match status" value="1"/>
</dbReference>
<dbReference type="AlphaFoldDB" id="A0A7Y9JMQ7"/>
<dbReference type="EMBL" id="JACCBH010000001">
    <property type="protein sequence ID" value="NYD53768.1"/>
    <property type="molecule type" value="Genomic_DNA"/>
</dbReference>
<dbReference type="PANTHER" id="PTHR43790:SF9">
    <property type="entry name" value="GALACTOFURANOSE TRANSPORTER ATP-BINDING PROTEIN YTFR"/>
    <property type="match status" value="1"/>
</dbReference>
<dbReference type="InterPro" id="IPR027417">
    <property type="entry name" value="P-loop_NTPase"/>
</dbReference>
<dbReference type="InterPro" id="IPR003593">
    <property type="entry name" value="AAA+_ATPase"/>
</dbReference>
<dbReference type="CDD" id="cd03215">
    <property type="entry name" value="ABC_Carb_Monos_II"/>
    <property type="match status" value="1"/>
</dbReference>
<proteinExistence type="predicted"/>
<dbReference type="InterPro" id="IPR017871">
    <property type="entry name" value="ABC_transporter-like_CS"/>
</dbReference>
<evidence type="ECO:0000256" key="2">
    <source>
        <dbReference type="ARBA" id="ARBA00022737"/>
    </source>
</evidence>
<feature type="domain" description="ABC transporter" evidence="5">
    <location>
        <begin position="254"/>
        <end position="497"/>
    </location>
</feature>
<dbReference type="SUPFAM" id="SSF52540">
    <property type="entry name" value="P-loop containing nucleoside triphosphate hydrolases"/>
    <property type="match status" value="2"/>
</dbReference>
<dbReference type="GO" id="GO:0005524">
    <property type="term" value="F:ATP binding"/>
    <property type="evidence" value="ECO:0007669"/>
    <property type="project" value="UniProtKB-KW"/>
</dbReference>
<evidence type="ECO:0000313" key="6">
    <source>
        <dbReference type="EMBL" id="NYD53768.1"/>
    </source>
</evidence>
<comment type="caution">
    <text evidence="6">The sequence shown here is derived from an EMBL/GenBank/DDBJ whole genome shotgun (WGS) entry which is preliminary data.</text>
</comment>
<keyword evidence="2" id="KW-0677">Repeat</keyword>